<dbReference type="SMART" id="SM00408">
    <property type="entry name" value="IGc2"/>
    <property type="match status" value="1"/>
</dbReference>
<feature type="domain" description="Ig-like" evidence="9">
    <location>
        <begin position="27"/>
        <end position="129"/>
    </location>
</feature>
<dbReference type="EMBL" id="CAJRST010005557">
    <property type="protein sequence ID" value="CAG5888294.1"/>
    <property type="molecule type" value="Genomic_DNA"/>
</dbReference>
<keyword evidence="8" id="KW-1133">Transmembrane helix</keyword>
<dbReference type="PANTHER" id="PTHR19433">
    <property type="entry name" value="T-CELL RECEPTOR ALPHA CHAIN V REGION-RELATED"/>
    <property type="match status" value="1"/>
</dbReference>
<keyword evidence="2" id="KW-1003">Cell membrane</keyword>
<dbReference type="PROSITE" id="PS50835">
    <property type="entry name" value="IG_LIKE"/>
    <property type="match status" value="1"/>
</dbReference>
<dbReference type="GO" id="GO:0005886">
    <property type="term" value="C:plasma membrane"/>
    <property type="evidence" value="ECO:0007669"/>
    <property type="project" value="UniProtKB-SubCell"/>
</dbReference>
<dbReference type="InterPro" id="IPR013106">
    <property type="entry name" value="Ig_V-set"/>
</dbReference>
<dbReference type="PANTHER" id="PTHR19433:SF111">
    <property type="entry name" value="T CELL RECEPTOR ALPHA VARIABLE 4"/>
    <property type="match status" value="1"/>
</dbReference>
<evidence type="ECO:0000259" key="9">
    <source>
        <dbReference type="PROSITE" id="PS50835"/>
    </source>
</evidence>
<accession>A0A8S4AQL4</accession>
<dbReference type="GO" id="GO:0002376">
    <property type="term" value="P:immune system process"/>
    <property type="evidence" value="ECO:0007669"/>
    <property type="project" value="UniProtKB-KW"/>
</dbReference>
<comment type="subcellular location">
    <subcellularLocation>
        <location evidence="1">Cell membrane</location>
    </subcellularLocation>
</comment>
<dbReference type="SUPFAM" id="SSF48726">
    <property type="entry name" value="Immunoglobulin"/>
    <property type="match status" value="1"/>
</dbReference>
<dbReference type="InterPro" id="IPR013783">
    <property type="entry name" value="Ig-like_fold"/>
</dbReference>
<dbReference type="Gene3D" id="2.60.40.10">
    <property type="entry name" value="Immunoglobulins"/>
    <property type="match status" value="1"/>
</dbReference>
<evidence type="ECO:0000256" key="8">
    <source>
        <dbReference type="SAM" id="Phobius"/>
    </source>
</evidence>
<evidence type="ECO:0000313" key="11">
    <source>
        <dbReference type="Proteomes" id="UP000677803"/>
    </source>
</evidence>
<dbReference type="SMART" id="SM00409">
    <property type="entry name" value="IG"/>
    <property type="match status" value="1"/>
</dbReference>
<keyword evidence="4" id="KW-0391">Immunity</keyword>
<keyword evidence="5 8" id="KW-0472">Membrane</keyword>
<organism evidence="10 11">
    <name type="scientific">Menidia menidia</name>
    <name type="common">Atlantic silverside</name>
    <dbReference type="NCBI Taxonomy" id="238744"/>
    <lineage>
        <taxon>Eukaryota</taxon>
        <taxon>Metazoa</taxon>
        <taxon>Chordata</taxon>
        <taxon>Craniata</taxon>
        <taxon>Vertebrata</taxon>
        <taxon>Euteleostomi</taxon>
        <taxon>Actinopterygii</taxon>
        <taxon>Neopterygii</taxon>
        <taxon>Teleostei</taxon>
        <taxon>Neoteleostei</taxon>
        <taxon>Acanthomorphata</taxon>
        <taxon>Ovalentaria</taxon>
        <taxon>Atherinomorphae</taxon>
        <taxon>Atheriniformes</taxon>
        <taxon>Atherinopsidae</taxon>
        <taxon>Menidiinae</taxon>
        <taxon>Menidia</taxon>
    </lineage>
</organism>
<evidence type="ECO:0000256" key="2">
    <source>
        <dbReference type="ARBA" id="ARBA00022475"/>
    </source>
</evidence>
<dbReference type="AlphaFoldDB" id="A0A8S4AQL4"/>
<dbReference type="Proteomes" id="UP000677803">
    <property type="component" value="Unassembled WGS sequence"/>
</dbReference>
<dbReference type="Pfam" id="PF07686">
    <property type="entry name" value="V-set"/>
    <property type="match status" value="1"/>
</dbReference>
<sequence length="242" mass="26429">MSAAVRTAASPRKLSGAAGWQLSSPSPVFHLAKVVPVGQNVTLHCNLTPSIEITWYHLHTDLLLPLITVRSSELKGGDAASFHTEKKNRVSWTLDRESRRVSLEIVALEEDDSGMYFCAEQDGSRVQFSRGIHLRVNGVGGQFTDDRKGQPCWNLGICVVPALLAFCFAIVIGFYQCSGKPVLNCCDPEQRDASLKVAEEESLHYSSLRHPDKSRPFGRQGSPLAGESVTYSTVAGCRNLIG</sequence>
<dbReference type="InterPro" id="IPR036179">
    <property type="entry name" value="Ig-like_dom_sf"/>
</dbReference>
<comment type="caution">
    <text evidence="10">The sequence shown here is derived from an EMBL/GenBank/DDBJ whole genome shotgun (WGS) entry which is preliminary data.</text>
</comment>
<dbReference type="GO" id="GO:0009617">
    <property type="term" value="P:response to bacterium"/>
    <property type="evidence" value="ECO:0007669"/>
    <property type="project" value="TreeGrafter"/>
</dbReference>
<evidence type="ECO:0000313" key="10">
    <source>
        <dbReference type="EMBL" id="CAG5888294.1"/>
    </source>
</evidence>
<dbReference type="InterPro" id="IPR003599">
    <property type="entry name" value="Ig_sub"/>
</dbReference>
<keyword evidence="8" id="KW-0812">Transmembrane</keyword>
<dbReference type="SMART" id="SM00406">
    <property type="entry name" value="IGv"/>
    <property type="match status" value="1"/>
</dbReference>
<evidence type="ECO:0000256" key="7">
    <source>
        <dbReference type="ARBA" id="ARBA00023180"/>
    </source>
</evidence>
<proteinExistence type="predicted"/>
<keyword evidence="3" id="KW-0732">Signal</keyword>
<keyword evidence="7" id="KW-0325">Glycoprotein</keyword>
<gene>
    <name evidence="10" type="ORF">MMEN_LOCUS6115</name>
</gene>
<protein>
    <submittedName>
        <fullName evidence="10">(Atlantic silverside) hypothetical protein</fullName>
    </submittedName>
</protein>
<evidence type="ECO:0000256" key="5">
    <source>
        <dbReference type="ARBA" id="ARBA00023136"/>
    </source>
</evidence>
<dbReference type="InterPro" id="IPR003598">
    <property type="entry name" value="Ig_sub2"/>
</dbReference>
<reference evidence="10" key="1">
    <citation type="submission" date="2021-05" db="EMBL/GenBank/DDBJ databases">
        <authorList>
            <person name="Tigano A."/>
        </authorList>
    </citation>
    <scope>NUCLEOTIDE SEQUENCE</scope>
</reference>
<dbReference type="OrthoDB" id="8871851at2759"/>
<dbReference type="InterPro" id="IPR052051">
    <property type="entry name" value="TCR_complex_component"/>
</dbReference>
<dbReference type="InterPro" id="IPR007110">
    <property type="entry name" value="Ig-like_dom"/>
</dbReference>
<evidence type="ECO:0000256" key="6">
    <source>
        <dbReference type="ARBA" id="ARBA00023157"/>
    </source>
</evidence>
<evidence type="ECO:0000256" key="3">
    <source>
        <dbReference type="ARBA" id="ARBA00022729"/>
    </source>
</evidence>
<name>A0A8S4AQL4_9TELE</name>
<evidence type="ECO:0000256" key="1">
    <source>
        <dbReference type="ARBA" id="ARBA00004236"/>
    </source>
</evidence>
<feature type="transmembrane region" description="Helical" evidence="8">
    <location>
        <begin position="152"/>
        <end position="175"/>
    </location>
</feature>
<keyword evidence="11" id="KW-1185">Reference proteome</keyword>
<evidence type="ECO:0000256" key="4">
    <source>
        <dbReference type="ARBA" id="ARBA00022859"/>
    </source>
</evidence>
<keyword evidence="6" id="KW-1015">Disulfide bond</keyword>